<dbReference type="GO" id="GO:0005524">
    <property type="term" value="F:ATP binding"/>
    <property type="evidence" value="ECO:0007669"/>
    <property type="project" value="UniProtKB-UniRule"/>
</dbReference>
<keyword evidence="3 6" id="KW-0547">Nucleotide-binding</keyword>
<dbReference type="Gene3D" id="1.10.510.10">
    <property type="entry name" value="Transferase(Phosphotransferase) domain 1"/>
    <property type="match status" value="1"/>
</dbReference>
<evidence type="ECO:0000256" key="4">
    <source>
        <dbReference type="ARBA" id="ARBA00022777"/>
    </source>
</evidence>
<sequence>MPTRHPCHTRAALTTSLAEPFVLTAAKSRACRKVDAPLRLITPPWLVKGKSPLLSFYHRLTRPQDPLTRFITATLCLSLPPPLPFTRRGHILTCTHHRVLRPSIRVGAFLKATFFSVVFLPLPLSCISATYAFGVRVRQQRVAPLLEEENCGSRYPQSHCARMAAPVTDPTKIIGRELHLDRLIGSGGFGEVYLAVRTKLATNPKHNFTFPAECVVKVMRRGLCTEEDVAAMNREVATLSSMDHPYIVPYIGAWVEAARGKFFGCYCLAMRYCEGGDLHGFIAHFIKNHRLPPVDVAVRIMAQVFSALNYSHSRRLIHRDIKPGNVFLTLQKSGMPDKAMVGDYGLVRSLDATRQLVKTRVGTPTYISPEIAAGEAYSTKTDIFSAGTMFYELLSLHRPFWKRMMTDQQLFREVLHRDPMPQFRAYTSAVYGTTLADVIEACLTKHEDSRATAYDVLVRLTSPITAYVLKYAIPVYPEKDALTATSSPHPPAASCAPDSLASLTKADGAAVTVRQRLERLFLIHKGTTVCARLTRLLSHNPELLFQVRVLVACRSDNTDHLENGLAELLWAFPDAEVPFQEVVDLVMCDYRKLAE</sequence>
<keyword evidence="2" id="KW-0808">Transferase</keyword>
<evidence type="ECO:0000256" key="6">
    <source>
        <dbReference type="PROSITE-ProRule" id="PRU10141"/>
    </source>
</evidence>
<dbReference type="AlphaFoldDB" id="A0A1E1IZ87"/>
<protein>
    <submittedName>
        <fullName evidence="9">Protein kinase, putative</fullName>
    </submittedName>
</protein>
<keyword evidence="5 6" id="KW-0067">ATP-binding</keyword>
<feature type="binding site" evidence="6">
    <location>
        <position position="217"/>
    </location>
    <ligand>
        <name>ATP</name>
        <dbReference type="ChEBI" id="CHEBI:30616"/>
    </ligand>
</feature>
<dbReference type="PROSITE" id="PS00107">
    <property type="entry name" value="PROTEIN_KINASE_ATP"/>
    <property type="match status" value="1"/>
</dbReference>
<dbReference type="GO" id="GO:0004674">
    <property type="term" value="F:protein serine/threonine kinase activity"/>
    <property type="evidence" value="ECO:0007669"/>
    <property type="project" value="TreeGrafter"/>
</dbReference>
<comment type="similarity">
    <text evidence="1">Belongs to the protein kinase superfamily. NEK Ser/Thr protein kinase family. NIMA subfamily.</text>
</comment>
<keyword evidence="7" id="KW-0812">Transmembrane</keyword>
<evidence type="ECO:0000256" key="3">
    <source>
        <dbReference type="ARBA" id="ARBA00022741"/>
    </source>
</evidence>
<dbReference type="InterPro" id="IPR050660">
    <property type="entry name" value="NEK_Ser/Thr_kinase"/>
</dbReference>
<evidence type="ECO:0000259" key="8">
    <source>
        <dbReference type="PROSITE" id="PS50011"/>
    </source>
</evidence>
<dbReference type="PANTHER" id="PTHR43671:SF81">
    <property type="entry name" value="PROTEIN KINASE, PUTATIVE-RELATED"/>
    <property type="match status" value="1"/>
</dbReference>
<accession>A0A1E1IZ87</accession>
<dbReference type="EMBL" id="CALQ01001087">
    <property type="protein sequence ID" value="CCM16555.1"/>
    <property type="molecule type" value="Genomic_DNA"/>
</dbReference>
<dbReference type="PROSITE" id="PS00108">
    <property type="entry name" value="PROTEIN_KINASE_ST"/>
    <property type="match status" value="1"/>
</dbReference>
<evidence type="ECO:0000256" key="2">
    <source>
        <dbReference type="ARBA" id="ARBA00022679"/>
    </source>
</evidence>
<keyword evidence="4 9" id="KW-0418">Kinase</keyword>
<dbReference type="Pfam" id="PF00069">
    <property type="entry name" value="Pkinase"/>
    <property type="match status" value="1"/>
</dbReference>
<evidence type="ECO:0000256" key="7">
    <source>
        <dbReference type="SAM" id="Phobius"/>
    </source>
</evidence>
<dbReference type="SMART" id="SM00220">
    <property type="entry name" value="S_TKc"/>
    <property type="match status" value="1"/>
</dbReference>
<gene>
    <name evidence="9" type="primary">LgM4147LRVhigh.26.01291.00320</name>
    <name evidence="9" type="ORF">BN36_2640590</name>
</gene>
<dbReference type="InterPro" id="IPR017441">
    <property type="entry name" value="Protein_kinase_ATP_BS"/>
</dbReference>
<evidence type="ECO:0000256" key="5">
    <source>
        <dbReference type="ARBA" id="ARBA00022840"/>
    </source>
</evidence>
<dbReference type="SUPFAM" id="SSF56112">
    <property type="entry name" value="Protein kinase-like (PK-like)"/>
    <property type="match status" value="1"/>
</dbReference>
<feature type="domain" description="Protein kinase" evidence="8">
    <location>
        <begin position="178"/>
        <end position="468"/>
    </location>
</feature>
<feature type="transmembrane region" description="Helical" evidence="7">
    <location>
        <begin position="108"/>
        <end position="133"/>
    </location>
</feature>
<dbReference type="Gene3D" id="3.30.200.20">
    <property type="entry name" value="Phosphorylase Kinase, domain 1"/>
    <property type="match status" value="1"/>
</dbReference>
<proteinExistence type="inferred from homology"/>
<keyword evidence="7" id="KW-1133">Transmembrane helix</keyword>
<dbReference type="InterPro" id="IPR011009">
    <property type="entry name" value="Kinase-like_dom_sf"/>
</dbReference>
<name>A0A1E1IZ87_LEIGU</name>
<keyword evidence="7" id="KW-0472">Membrane</keyword>
<organism evidence="9">
    <name type="scientific">Leishmania guyanensis</name>
    <dbReference type="NCBI Taxonomy" id="5670"/>
    <lineage>
        <taxon>Eukaryota</taxon>
        <taxon>Discoba</taxon>
        <taxon>Euglenozoa</taxon>
        <taxon>Kinetoplastea</taxon>
        <taxon>Metakinetoplastina</taxon>
        <taxon>Trypanosomatida</taxon>
        <taxon>Trypanosomatidae</taxon>
        <taxon>Leishmaniinae</taxon>
        <taxon>Leishmania</taxon>
        <taxon>Leishmania guyanensis species complex</taxon>
    </lineage>
</organism>
<dbReference type="InterPro" id="IPR000719">
    <property type="entry name" value="Prot_kinase_dom"/>
</dbReference>
<reference evidence="9" key="1">
    <citation type="submission" date="2012-08" db="EMBL/GenBank/DDBJ databases">
        <title>Comparative genomics of metastatic and non-metastatic Leishmania guyanensis provides insights into polygenic factors involved in Leishmania RNA virus infection.</title>
        <authorList>
            <person name="Smith D."/>
            <person name="Hertz-Fowler C."/>
            <person name="Martin R."/>
            <person name="Dickens N."/>
            <person name="Fasel N."/>
            <person name="Falquet L."/>
            <person name="Beverley S."/>
            <person name="Zangger H."/>
            <person name="Calderon-Copete S."/>
            <person name="Mottram J."/>
            <person name="Xenarios I."/>
        </authorList>
    </citation>
    <scope>NUCLEOTIDE SEQUENCE</scope>
    <source>
        <strain evidence="9">MHOM/BR/75/M4147/SSU:IR2SAT-LUC</strain>
    </source>
</reference>
<dbReference type="PROSITE" id="PS50011">
    <property type="entry name" value="PROTEIN_KINASE_DOM"/>
    <property type="match status" value="1"/>
</dbReference>
<evidence type="ECO:0000313" key="9">
    <source>
        <dbReference type="EMBL" id="CCM16555.1"/>
    </source>
</evidence>
<dbReference type="PANTHER" id="PTHR43671">
    <property type="entry name" value="SERINE/THREONINE-PROTEIN KINASE NEK"/>
    <property type="match status" value="1"/>
</dbReference>
<dbReference type="InterPro" id="IPR008271">
    <property type="entry name" value="Ser/Thr_kinase_AS"/>
</dbReference>
<evidence type="ECO:0000256" key="1">
    <source>
        <dbReference type="ARBA" id="ARBA00010886"/>
    </source>
</evidence>